<sequence length="97" mass="11288">MHFDRETHTRLRDMMVIEPAMLGLQHEWRRGVLVVKKASSCPAVFVHMKTRVAHLRLCRTGYRRSPCFLVLSHQPQSISSHWSFPQECLEYGNGITP</sequence>
<dbReference type="Proteomes" id="UP000002194">
    <property type="component" value="Chromosome"/>
</dbReference>
<dbReference type="KEGG" id="dvu:DVU_2498"/>
<dbReference type="STRING" id="882.DVU_2498"/>
<keyword evidence="2" id="KW-1185">Reference proteome</keyword>
<dbReference type="EnsemblBacteria" id="AAS96970">
    <property type="protein sequence ID" value="AAS96970"/>
    <property type="gene ID" value="DVU_2498"/>
</dbReference>
<reference evidence="1 2" key="1">
    <citation type="journal article" date="2004" name="Nat. Biotechnol.">
        <title>The genome sequence of the anaerobic, sulfate-reducing bacterium Desulfovibrio vulgaris Hildenborough.</title>
        <authorList>
            <person name="Heidelberg J.F."/>
            <person name="Seshadri R."/>
            <person name="Haveman S.A."/>
            <person name="Hemme C.L."/>
            <person name="Paulsen I.T."/>
            <person name="Kolonay J.F."/>
            <person name="Eisen J.A."/>
            <person name="Ward N."/>
            <person name="Methe B."/>
            <person name="Brinkac L.M."/>
            <person name="Daugherty S.C."/>
            <person name="Deboy R.T."/>
            <person name="Dodson R.J."/>
            <person name="Durkin A.S."/>
            <person name="Madupu R."/>
            <person name="Nelson W.C."/>
            <person name="Sullivan S.A."/>
            <person name="Fouts D."/>
            <person name="Haft D.H."/>
            <person name="Selengut J."/>
            <person name="Peterson J.D."/>
            <person name="Davidsen T.M."/>
            <person name="Zafar N."/>
            <person name="Zhou L."/>
            <person name="Radune D."/>
            <person name="Dimitrov G."/>
            <person name="Hance M."/>
            <person name="Tran K."/>
            <person name="Khouri H."/>
            <person name="Gill J."/>
            <person name="Utterback T.R."/>
            <person name="Feldblyum T.V."/>
            <person name="Wall J.D."/>
            <person name="Voordouw G."/>
            <person name="Fraser C.M."/>
        </authorList>
    </citation>
    <scope>NUCLEOTIDE SEQUENCE [LARGE SCALE GENOMIC DNA]</scope>
    <source>
        <strain evidence="2">ATCC 29579 / DSM 644 / NCIMB 8303 / VKM B-1760 / Hildenborough</strain>
    </source>
</reference>
<organism evidence="1 2">
    <name type="scientific">Nitratidesulfovibrio vulgaris (strain ATCC 29579 / DSM 644 / CCUG 34227 / NCIMB 8303 / VKM B-1760 / Hildenborough)</name>
    <name type="common">Desulfovibrio vulgaris</name>
    <dbReference type="NCBI Taxonomy" id="882"/>
    <lineage>
        <taxon>Bacteria</taxon>
        <taxon>Pseudomonadati</taxon>
        <taxon>Thermodesulfobacteriota</taxon>
        <taxon>Desulfovibrionia</taxon>
        <taxon>Desulfovibrionales</taxon>
        <taxon>Desulfovibrionaceae</taxon>
        <taxon>Nitratidesulfovibrio</taxon>
    </lineage>
</organism>
<dbReference type="PaxDb" id="882-DVU_2498"/>
<dbReference type="EMBL" id="AE017285">
    <property type="protein sequence ID" value="AAS96970.1"/>
    <property type="molecule type" value="Genomic_DNA"/>
</dbReference>
<evidence type="ECO:0000313" key="2">
    <source>
        <dbReference type="Proteomes" id="UP000002194"/>
    </source>
</evidence>
<name>Q728V4_NITV2</name>
<proteinExistence type="predicted"/>
<protein>
    <submittedName>
        <fullName evidence="1">Uncharacterized protein</fullName>
    </submittedName>
</protein>
<evidence type="ECO:0000313" key="1">
    <source>
        <dbReference type="EMBL" id="AAS96970.1"/>
    </source>
</evidence>
<dbReference type="AlphaFoldDB" id="Q728V4"/>
<gene>
    <name evidence="1" type="ordered locus">DVU_2498</name>
</gene>
<dbReference type="HOGENOM" id="CLU_2522220_0_0_7"/>
<accession>Q728V4</accession>